<evidence type="ECO:0000313" key="2">
    <source>
        <dbReference type="Proteomes" id="UP000799755"/>
    </source>
</evidence>
<keyword evidence="2" id="KW-1185">Reference proteome</keyword>
<proteinExistence type="predicted"/>
<organism evidence="1 2">
    <name type="scientific">Lindgomyces ingoldianus</name>
    <dbReference type="NCBI Taxonomy" id="673940"/>
    <lineage>
        <taxon>Eukaryota</taxon>
        <taxon>Fungi</taxon>
        <taxon>Dikarya</taxon>
        <taxon>Ascomycota</taxon>
        <taxon>Pezizomycotina</taxon>
        <taxon>Dothideomycetes</taxon>
        <taxon>Pleosporomycetidae</taxon>
        <taxon>Pleosporales</taxon>
        <taxon>Lindgomycetaceae</taxon>
        <taxon>Lindgomyces</taxon>
    </lineage>
</organism>
<accession>A0ACB6QAT7</accession>
<protein>
    <submittedName>
        <fullName evidence="1">Uncharacterized protein</fullName>
    </submittedName>
</protein>
<gene>
    <name evidence="1" type="ORF">BDR25DRAFT_382905</name>
</gene>
<sequence>MAGAIHIIDQRADTVILLKDAGSSFAVWKERVPPDDGKQPRKCHNDMNFNNNVATEDETLESGIRYHVSSRHLMLASKHFMKALSEDGWKESHRKKDGVFYVSAQDWDARAFLILMNVFHLRNQAVPRSVSLEMLAKIAVLVDYYDCAEAMVVFVGIWVEILKKSDPVPSTYGRKLMLWMLVSWVFRLPQQFKHTTNIALTQCDDKSIQTMGLPISGLISSVIDHMRIKAIEDMISGLYKWIDTFRSAQYTCLQDNAHSFQCGAFLLGALSKEMDYHGLSSPRPEVPFDGLSVQGVLKKVLEMQSPTWYTSREPKYYDQKPHSCTLASIVNPMAENIVALIGGLDISYFLSKGDVVGLW</sequence>
<reference evidence="1" key="1">
    <citation type="journal article" date="2020" name="Stud. Mycol.">
        <title>101 Dothideomycetes genomes: a test case for predicting lifestyles and emergence of pathogens.</title>
        <authorList>
            <person name="Haridas S."/>
            <person name="Albert R."/>
            <person name="Binder M."/>
            <person name="Bloem J."/>
            <person name="Labutti K."/>
            <person name="Salamov A."/>
            <person name="Andreopoulos B."/>
            <person name="Baker S."/>
            <person name="Barry K."/>
            <person name="Bills G."/>
            <person name="Bluhm B."/>
            <person name="Cannon C."/>
            <person name="Castanera R."/>
            <person name="Culley D."/>
            <person name="Daum C."/>
            <person name="Ezra D."/>
            <person name="Gonzalez J."/>
            <person name="Henrissat B."/>
            <person name="Kuo A."/>
            <person name="Liang C."/>
            <person name="Lipzen A."/>
            <person name="Lutzoni F."/>
            <person name="Magnuson J."/>
            <person name="Mondo S."/>
            <person name="Nolan M."/>
            <person name="Ohm R."/>
            <person name="Pangilinan J."/>
            <person name="Park H.-J."/>
            <person name="Ramirez L."/>
            <person name="Alfaro M."/>
            <person name="Sun H."/>
            <person name="Tritt A."/>
            <person name="Yoshinaga Y."/>
            <person name="Zwiers L.-H."/>
            <person name="Turgeon B."/>
            <person name="Goodwin S."/>
            <person name="Spatafora J."/>
            <person name="Crous P."/>
            <person name="Grigoriev I."/>
        </authorList>
    </citation>
    <scope>NUCLEOTIDE SEQUENCE</scope>
    <source>
        <strain evidence="1">ATCC 200398</strain>
    </source>
</reference>
<name>A0ACB6QAT7_9PLEO</name>
<dbReference type="EMBL" id="MU003542">
    <property type="protein sequence ID" value="KAF2463995.1"/>
    <property type="molecule type" value="Genomic_DNA"/>
</dbReference>
<dbReference type="Proteomes" id="UP000799755">
    <property type="component" value="Unassembled WGS sequence"/>
</dbReference>
<evidence type="ECO:0000313" key="1">
    <source>
        <dbReference type="EMBL" id="KAF2463995.1"/>
    </source>
</evidence>
<comment type="caution">
    <text evidence="1">The sequence shown here is derived from an EMBL/GenBank/DDBJ whole genome shotgun (WGS) entry which is preliminary data.</text>
</comment>